<protein>
    <submittedName>
        <fullName evidence="4">Uncharacterized protein</fullName>
    </submittedName>
</protein>
<evidence type="ECO:0000313" key="4">
    <source>
        <dbReference type="EMBL" id="APA10318.1"/>
    </source>
</evidence>
<organism evidence="4 5">
    <name type="scientific">Sclerotinia sclerotiorum (strain ATCC 18683 / 1980 / Ss-1)</name>
    <name type="common">White mold</name>
    <name type="synonym">Whetzelinia sclerotiorum</name>
    <dbReference type="NCBI Taxonomy" id="665079"/>
    <lineage>
        <taxon>Eukaryota</taxon>
        <taxon>Fungi</taxon>
        <taxon>Dikarya</taxon>
        <taxon>Ascomycota</taxon>
        <taxon>Pezizomycotina</taxon>
        <taxon>Leotiomycetes</taxon>
        <taxon>Helotiales</taxon>
        <taxon>Sclerotiniaceae</taxon>
        <taxon>Sclerotinia</taxon>
    </lineage>
</organism>
<dbReference type="RefSeq" id="XP_001591776.1">
    <property type="nucleotide sequence ID" value="XM_001591726.1"/>
</dbReference>
<gene>
    <name evidence="4" type="ORF">sscle_06g050880</name>
</gene>
<dbReference type="InterPro" id="IPR002347">
    <property type="entry name" value="SDR_fam"/>
</dbReference>
<evidence type="ECO:0000256" key="2">
    <source>
        <dbReference type="ARBA" id="ARBA00023002"/>
    </source>
</evidence>
<dbReference type="OMA" id="FPGHAYY"/>
<dbReference type="PRINTS" id="PR00080">
    <property type="entry name" value="SDRFAMILY"/>
</dbReference>
<evidence type="ECO:0000256" key="1">
    <source>
        <dbReference type="ARBA" id="ARBA00006484"/>
    </source>
</evidence>
<dbReference type="AlphaFoldDB" id="A0A1D9Q5U1"/>
<evidence type="ECO:0000256" key="3">
    <source>
        <dbReference type="RuleBase" id="RU000363"/>
    </source>
</evidence>
<dbReference type="Proteomes" id="UP000177798">
    <property type="component" value="Chromosome 6"/>
</dbReference>
<dbReference type="PRINTS" id="PR00081">
    <property type="entry name" value="GDHRDH"/>
</dbReference>
<dbReference type="PANTHER" id="PTHR43976">
    <property type="entry name" value="SHORT CHAIN DEHYDROGENASE"/>
    <property type="match status" value="1"/>
</dbReference>
<dbReference type="InterPro" id="IPR051911">
    <property type="entry name" value="SDR_oxidoreductase"/>
</dbReference>
<dbReference type="Gene3D" id="3.40.50.720">
    <property type="entry name" value="NAD(P)-binding Rossmann-like Domain"/>
    <property type="match status" value="1"/>
</dbReference>
<dbReference type="Pfam" id="PF00106">
    <property type="entry name" value="adh_short"/>
    <property type="match status" value="1"/>
</dbReference>
<dbReference type="VEuPathDB" id="FungiDB:sscle_06g050880"/>
<dbReference type="KEGG" id="ssl:SS1G_07222"/>
<evidence type="ECO:0000313" key="5">
    <source>
        <dbReference type="Proteomes" id="UP000177798"/>
    </source>
</evidence>
<reference evidence="5" key="1">
    <citation type="journal article" date="2017" name="Genome Biol. Evol.">
        <title>The complete genome sequence of the phytopathogenic fungus Sclerotinia sclerotiorum reveals insights into the genome architecture of broad host range pathogens.</title>
        <authorList>
            <person name="Derbyshire M."/>
            <person name="Denton-Giles M."/>
            <person name="Hegedus D."/>
            <person name="Seifbarghy S."/>
            <person name="Rollins J."/>
            <person name="van Kan J."/>
            <person name="Seidl M.F."/>
            <person name="Faino L."/>
            <person name="Mbengue M."/>
            <person name="Navaud O."/>
            <person name="Raffaele S."/>
            <person name="Hammond-Kosack K."/>
            <person name="Heard S."/>
            <person name="Oliver R."/>
        </authorList>
    </citation>
    <scope>NUCLEOTIDE SEQUENCE [LARGE SCALE GENOMIC DNA]</scope>
    <source>
        <strain evidence="5">ATCC 18683 / 1980 / Ss-1</strain>
    </source>
</reference>
<comment type="similarity">
    <text evidence="1 3">Belongs to the short-chain dehydrogenases/reductases (SDR) family.</text>
</comment>
<dbReference type="OrthoDB" id="1274115at2759"/>
<proteinExistence type="inferred from homology"/>
<dbReference type="PANTHER" id="PTHR43976:SF16">
    <property type="entry name" value="SHORT-CHAIN DEHYDROGENASE_REDUCTASE FAMILY PROTEIN"/>
    <property type="match status" value="1"/>
</dbReference>
<dbReference type="EMBL" id="CP017819">
    <property type="protein sequence ID" value="APA10318.1"/>
    <property type="molecule type" value="Genomic_DNA"/>
</dbReference>
<dbReference type="SUPFAM" id="SSF51735">
    <property type="entry name" value="NAD(P)-binding Rossmann-fold domains"/>
    <property type="match status" value="1"/>
</dbReference>
<name>A0A1D9Q5U1_SCLS1</name>
<sequence length="300" mass="32917">MNPVNTKPYELPIGATWLITGCSSGIGRAISELVASKPNQRLIATSRNPSDLSYLPNSNPNILKLALDVTSPTSLNEAFSTASKHFGDSFHLDIVINNAGYSLSGDTESATEEEAHIEIETLFFGTARVTMKAVEIMRQHKEYRGGVIYQISSLAGLCSFPGSSYYHAGKYAVEGWTESVAREMHPDWNINFCIIEPSGVKTNFEGHGKAHTAPHPAYTAPDMPARMLEKWVNMGIRSGIGMLEPTAIAEIIYMIASRGEKVPLRLPLGPTAWKLIRQKYEGFLRDLDAVKDISAMGKEI</sequence>
<keyword evidence="2" id="KW-0560">Oxidoreductase</keyword>
<dbReference type="GO" id="GO:0016491">
    <property type="term" value="F:oxidoreductase activity"/>
    <property type="evidence" value="ECO:0007669"/>
    <property type="project" value="UniProtKB-KW"/>
</dbReference>
<dbReference type="PROSITE" id="PS51257">
    <property type="entry name" value="PROKAR_LIPOPROTEIN"/>
    <property type="match status" value="1"/>
</dbReference>
<dbReference type="InterPro" id="IPR036291">
    <property type="entry name" value="NAD(P)-bd_dom_sf"/>
</dbReference>
<accession>A0A1D9Q5U1</accession>